<feature type="region of interest" description="Disordered" evidence="1">
    <location>
        <begin position="1"/>
        <end position="33"/>
    </location>
</feature>
<evidence type="ECO:0000313" key="2">
    <source>
        <dbReference type="EMBL" id="ELQ39047.1"/>
    </source>
</evidence>
<dbReference type="AlphaFoldDB" id="A0AA97PLH5"/>
<protein>
    <submittedName>
        <fullName evidence="2">Uncharacterized protein</fullName>
    </submittedName>
</protein>
<evidence type="ECO:0000256" key="1">
    <source>
        <dbReference type="SAM" id="MobiDB-lite"/>
    </source>
</evidence>
<dbReference type="Proteomes" id="UP000011086">
    <property type="component" value="Unassembled WGS sequence"/>
</dbReference>
<gene>
    <name evidence="2" type="ORF">OOU_Y34scaffold00516g82</name>
</gene>
<name>A0AA97PLH5_PYRO3</name>
<reference evidence="2" key="1">
    <citation type="journal article" date="2012" name="PLoS Genet.">
        <title>Comparative analysis of the genomes of two field isolates of the rice blast fungus Magnaporthe oryzae.</title>
        <authorList>
            <person name="Xue M."/>
            <person name="Yang J."/>
            <person name="Li Z."/>
            <person name="Hu S."/>
            <person name="Yao N."/>
            <person name="Dean R.A."/>
            <person name="Zhao W."/>
            <person name="Shen M."/>
            <person name="Zhang H."/>
            <person name="Li C."/>
            <person name="Liu L."/>
            <person name="Cao L."/>
            <person name="Xu X."/>
            <person name="Xing Y."/>
            <person name="Hsiang T."/>
            <person name="Zhang Z."/>
            <person name="Xu J.R."/>
            <person name="Peng Y.L."/>
        </authorList>
    </citation>
    <scope>NUCLEOTIDE SEQUENCE</scope>
    <source>
        <strain evidence="2">Y34</strain>
    </source>
</reference>
<organism evidence="2">
    <name type="scientific">Pyricularia oryzae (strain Y34)</name>
    <name type="common">Rice blast fungus</name>
    <name type="synonym">Magnaporthe oryzae</name>
    <dbReference type="NCBI Taxonomy" id="1143189"/>
    <lineage>
        <taxon>Eukaryota</taxon>
        <taxon>Fungi</taxon>
        <taxon>Dikarya</taxon>
        <taxon>Ascomycota</taxon>
        <taxon>Pezizomycotina</taxon>
        <taxon>Sordariomycetes</taxon>
        <taxon>Sordariomycetidae</taxon>
        <taxon>Magnaporthales</taxon>
        <taxon>Pyriculariaceae</taxon>
        <taxon>Pyricularia</taxon>
    </lineage>
</organism>
<accession>A0AA97PLH5</accession>
<sequence length="151" mass="16356">MKARWAGSQGVCYDAGSKSSGSSLPGTGWRQGRASATRGRDLFLLVWGRGGTTTRVLLGGVLCRNRGGEIGCRRGSCSIKWGANEVIQQRTPGCMCASRLGEFDWDFRTTSAARSRRAHKTRDLTVGKPNWVRTQVIDLTGATQTSTEYGP</sequence>
<proteinExistence type="predicted"/>
<dbReference type="EMBL" id="JH793871">
    <property type="protein sequence ID" value="ELQ39047.1"/>
    <property type="molecule type" value="Genomic_DNA"/>
</dbReference>